<dbReference type="PANTHER" id="PTHR30399:SF1">
    <property type="entry name" value="UTP PYROPHOSPHATASE"/>
    <property type="match status" value="1"/>
</dbReference>
<keyword evidence="4" id="KW-1185">Reference proteome</keyword>
<dbReference type="Proteomes" id="UP000481339">
    <property type="component" value="Unassembled WGS sequence"/>
</dbReference>
<dbReference type="OrthoDB" id="9811177at2"/>
<evidence type="ECO:0000256" key="1">
    <source>
        <dbReference type="SAM" id="MobiDB-lite"/>
    </source>
</evidence>
<dbReference type="Gene3D" id="3.30.2010.10">
    <property type="entry name" value="Metalloproteases ('zincins'), catalytic domain"/>
    <property type="match status" value="1"/>
</dbReference>
<dbReference type="InterPro" id="IPR002725">
    <property type="entry name" value="YgjP-like_metallopeptidase"/>
</dbReference>
<feature type="region of interest" description="Disordered" evidence="1">
    <location>
        <begin position="219"/>
        <end position="243"/>
    </location>
</feature>
<dbReference type="Pfam" id="PF01863">
    <property type="entry name" value="YgjP-like"/>
    <property type="match status" value="2"/>
</dbReference>
<protein>
    <submittedName>
        <fullName evidence="3">M48 family metallopeptidase</fullName>
    </submittedName>
</protein>
<evidence type="ECO:0000259" key="2">
    <source>
        <dbReference type="Pfam" id="PF01863"/>
    </source>
</evidence>
<dbReference type="AlphaFoldDB" id="A0A7C8BQX6"/>
<gene>
    <name evidence="3" type="ORF">F8O02_07140</name>
</gene>
<comment type="caution">
    <text evidence="3">The sequence shown here is derived from an EMBL/GenBank/DDBJ whole genome shotgun (WGS) entry which is preliminary data.</text>
</comment>
<evidence type="ECO:0000313" key="3">
    <source>
        <dbReference type="EMBL" id="KAB1631710.1"/>
    </source>
</evidence>
<name>A0A7C8BQX6_9MICO</name>
<accession>A0A7C8BQX6</accession>
<proteinExistence type="predicted"/>
<feature type="domain" description="YgjP-like metallopeptidase" evidence="2">
    <location>
        <begin position="63"/>
        <end position="109"/>
    </location>
</feature>
<feature type="domain" description="YgjP-like metallopeptidase" evidence="2">
    <location>
        <begin position="125"/>
        <end position="224"/>
    </location>
</feature>
<evidence type="ECO:0000313" key="4">
    <source>
        <dbReference type="Proteomes" id="UP000481339"/>
    </source>
</evidence>
<dbReference type="InterPro" id="IPR053136">
    <property type="entry name" value="UTP_pyrophosphatase-like"/>
</dbReference>
<dbReference type="CDD" id="cd07344">
    <property type="entry name" value="M48_yhfN_like"/>
    <property type="match status" value="1"/>
</dbReference>
<feature type="region of interest" description="Disordered" evidence="1">
    <location>
        <begin position="20"/>
        <end position="41"/>
    </location>
</feature>
<dbReference type="EMBL" id="WBKA01000005">
    <property type="protein sequence ID" value="KAB1631710.1"/>
    <property type="molecule type" value="Genomic_DNA"/>
</dbReference>
<organism evidence="3 4">
    <name type="scientific">Pseudoclavibacter caeni</name>
    <dbReference type="NCBI Taxonomy" id="908846"/>
    <lineage>
        <taxon>Bacteria</taxon>
        <taxon>Bacillati</taxon>
        <taxon>Actinomycetota</taxon>
        <taxon>Actinomycetes</taxon>
        <taxon>Micrococcales</taxon>
        <taxon>Microbacteriaceae</taxon>
        <taxon>Pseudoclavibacter</taxon>
    </lineage>
</organism>
<dbReference type="PANTHER" id="PTHR30399">
    <property type="entry name" value="UNCHARACTERIZED PROTEIN YGJP"/>
    <property type="match status" value="1"/>
</dbReference>
<reference evidence="3 4" key="1">
    <citation type="submission" date="2019-09" db="EMBL/GenBank/DDBJ databases">
        <title>Phylogeny of genus Pseudoclavibacter and closely related genus.</title>
        <authorList>
            <person name="Li Y."/>
        </authorList>
    </citation>
    <scope>NUCLEOTIDE SEQUENCE [LARGE SCALE GENOMIC DNA]</scope>
    <source>
        <strain evidence="3 4">JCM 16921</strain>
    </source>
</reference>
<sequence length="243" mass="27000">MHPAQCSLACVADERLSSGMARQGRGGRGRQGGAAESDGPGGGDVRVLTFDDLAIGLRVRPVRRVTLRVLPDGRVTVTAPRGVDEHRLRTFVHARRAWIDRQRARCRTRAAVLPELAWTDPQRCWATARLKLLVPGMIARWAPVLDVAEPVWRPRLMHTRWGSCTPATGRVRISLELARFTDPLVEGVVVHELAHLRHADHGPGFQTLMTRALPDWRERRRRLSSPRPEDLASGGRLAEAAEG</sequence>